<dbReference type="GO" id="GO:0046872">
    <property type="term" value="F:metal ion binding"/>
    <property type="evidence" value="ECO:0007669"/>
    <property type="project" value="UniProtKB-KW"/>
</dbReference>
<evidence type="ECO:0000256" key="2">
    <source>
        <dbReference type="ARBA" id="ARBA00022723"/>
    </source>
</evidence>
<dbReference type="SUPFAM" id="SSF102114">
    <property type="entry name" value="Radical SAM enzymes"/>
    <property type="match status" value="1"/>
</dbReference>
<name>X0VDE8_9ZZZZ</name>
<dbReference type="InterPro" id="IPR007197">
    <property type="entry name" value="rSAM"/>
</dbReference>
<organism evidence="5">
    <name type="scientific">marine sediment metagenome</name>
    <dbReference type="NCBI Taxonomy" id="412755"/>
    <lineage>
        <taxon>unclassified sequences</taxon>
        <taxon>metagenomes</taxon>
        <taxon>ecological metagenomes</taxon>
    </lineage>
</organism>
<evidence type="ECO:0000256" key="4">
    <source>
        <dbReference type="ARBA" id="ARBA00023014"/>
    </source>
</evidence>
<dbReference type="GO" id="GO:0051536">
    <property type="term" value="F:iron-sulfur cluster binding"/>
    <property type="evidence" value="ECO:0007669"/>
    <property type="project" value="UniProtKB-KW"/>
</dbReference>
<accession>X0VDE8</accession>
<dbReference type="GO" id="GO:0003824">
    <property type="term" value="F:catalytic activity"/>
    <property type="evidence" value="ECO:0007669"/>
    <property type="project" value="InterPro"/>
</dbReference>
<dbReference type="SFLD" id="SFLDS00029">
    <property type="entry name" value="Radical_SAM"/>
    <property type="match status" value="1"/>
</dbReference>
<proteinExistence type="predicted"/>
<evidence type="ECO:0008006" key="6">
    <source>
        <dbReference type="Google" id="ProtNLM"/>
    </source>
</evidence>
<dbReference type="InterPro" id="IPR013785">
    <property type="entry name" value="Aldolase_TIM"/>
</dbReference>
<gene>
    <name evidence="5" type="ORF">S01H1_20080</name>
</gene>
<keyword evidence="3" id="KW-0408">Iron</keyword>
<evidence type="ECO:0000256" key="1">
    <source>
        <dbReference type="ARBA" id="ARBA00022691"/>
    </source>
</evidence>
<evidence type="ECO:0000313" key="5">
    <source>
        <dbReference type="EMBL" id="GAF98580.1"/>
    </source>
</evidence>
<dbReference type="CDD" id="cd01335">
    <property type="entry name" value="Radical_SAM"/>
    <property type="match status" value="1"/>
</dbReference>
<evidence type="ECO:0000256" key="3">
    <source>
        <dbReference type="ARBA" id="ARBA00023004"/>
    </source>
</evidence>
<keyword evidence="4" id="KW-0411">Iron-sulfur</keyword>
<keyword evidence="2" id="KW-0479">Metal-binding</keyword>
<sequence>MFDLSTLDLVDCEVSSYCNRKCWHCPNSVIDRMAGPREMGWRVFGDVARDLAVAGFHGIFSFIRYNEPLAYPLLGLRISRARQELMHATLQISTNGD</sequence>
<protein>
    <recommendedName>
        <fullName evidence="6">Radical SAM core domain-containing protein</fullName>
    </recommendedName>
</protein>
<feature type="non-terminal residue" evidence="5">
    <location>
        <position position="97"/>
    </location>
</feature>
<comment type="caution">
    <text evidence="5">The sequence shown here is derived from an EMBL/GenBank/DDBJ whole genome shotgun (WGS) entry which is preliminary data.</text>
</comment>
<dbReference type="InterPro" id="IPR058240">
    <property type="entry name" value="rSAM_sf"/>
</dbReference>
<reference evidence="5" key="1">
    <citation type="journal article" date="2014" name="Front. Microbiol.">
        <title>High frequency of phylogenetically diverse reductive dehalogenase-homologous genes in deep subseafloor sedimentary metagenomes.</title>
        <authorList>
            <person name="Kawai M."/>
            <person name="Futagami T."/>
            <person name="Toyoda A."/>
            <person name="Takaki Y."/>
            <person name="Nishi S."/>
            <person name="Hori S."/>
            <person name="Arai W."/>
            <person name="Tsubouchi T."/>
            <person name="Morono Y."/>
            <person name="Uchiyama I."/>
            <person name="Ito T."/>
            <person name="Fujiyama A."/>
            <person name="Inagaki F."/>
            <person name="Takami H."/>
        </authorList>
    </citation>
    <scope>NUCLEOTIDE SEQUENCE</scope>
    <source>
        <strain evidence="5">Expedition CK06-06</strain>
    </source>
</reference>
<dbReference type="Gene3D" id="3.20.20.70">
    <property type="entry name" value="Aldolase class I"/>
    <property type="match status" value="1"/>
</dbReference>
<dbReference type="AlphaFoldDB" id="X0VDE8"/>
<dbReference type="EMBL" id="BARS01010931">
    <property type="protein sequence ID" value="GAF98580.1"/>
    <property type="molecule type" value="Genomic_DNA"/>
</dbReference>
<keyword evidence="1" id="KW-0949">S-adenosyl-L-methionine</keyword>